<dbReference type="InParanoid" id="A0A263D6Z4"/>
<evidence type="ECO:0000256" key="2">
    <source>
        <dbReference type="ARBA" id="ARBA00022801"/>
    </source>
</evidence>
<dbReference type="OrthoDB" id="3698205at2"/>
<evidence type="ECO:0000256" key="3">
    <source>
        <dbReference type="ARBA" id="ARBA00023295"/>
    </source>
</evidence>
<protein>
    <submittedName>
        <fullName evidence="5">Lysozyme</fullName>
    </submittedName>
</protein>
<keyword evidence="6" id="KW-1185">Reference proteome</keyword>
<feature type="region of interest" description="Disordered" evidence="4">
    <location>
        <begin position="1"/>
        <end position="32"/>
    </location>
</feature>
<dbReference type="PANTHER" id="PTHR34135:SF2">
    <property type="entry name" value="LYSOZYME"/>
    <property type="match status" value="1"/>
</dbReference>
<dbReference type="InterPro" id="IPR018077">
    <property type="entry name" value="Glyco_hydro_fam25_subgr"/>
</dbReference>
<keyword evidence="3" id="KW-0326">Glycosidase</keyword>
<evidence type="ECO:0000313" key="5">
    <source>
        <dbReference type="EMBL" id="OZM73185.1"/>
    </source>
</evidence>
<name>A0A263D6Z4_9PSEU</name>
<dbReference type="Gene3D" id="3.20.20.80">
    <property type="entry name" value="Glycosidases"/>
    <property type="match status" value="1"/>
</dbReference>
<keyword evidence="2" id="KW-0378">Hydrolase</keyword>
<organism evidence="5 6">
    <name type="scientific">Amycolatopsis antarctica</name>
    <dbReference type="NCBI Taxonomy" id="1854586"/>
    <lineage>
        <taxon>Bacteria</taxon>
        <taxon>Bacillati</taxon>
        <taxon>Actinomycetota</taxon>
        <taxon>Actinomycetes</taxon>
        <taxon>Pseudonocardiales</taxon>
        <taxon>Pseudonocardiaceae</taxon>
        <taxon>Amycolatopsis</taxon>
    </lineage>
</organism>
<dbReference type="CDD" id="cd00599">
    <property type="entry name" value="GH25_muramidase"/>
    <property type="match status" value="1"/>
</dbReference>
<dbReference type="GO" id="GO:0016998">
    <property type="term" value="P:cell wall macromolecule catabolic process"/>
    <property type="evidence" value="ECO:0007669"/>
    <property type="project" value="InterPro"/>
</dbReference>
<dbReference type="SMART" id="SM00641">
    <property type="entry name" value="Glyco_25"/>
    <property type="match status" value="1"/>
</dbReference>
<reference evidence="5 6" key="1">
    <citation type="submission" date="2017-07" db="EMBL/GenBank/DDBJ databases">
        <title>Amycolatopsis antarcticus sp. nov., isolated from the surface of an Antarcticus brown macroalga.</title>
        <authorList>
            <person name="Wang J."/>
            <person name="Leiva S."/>
            <person name="Huang J."/>
            <person name="Huang Y."/>
        </authorList>
    </citation>
    <scope>NUCLEOTIDE SEQUENCE [LARGE SCALE GENOMIC DNA]</scope>
    <source>
        <strain evidence="5 6">AU-G6</strain>
    </source>
</reference>
<dbReference type="InterPro" id="IPR002053">
    <property type="entry name" value="Glyco_hydro_25"/>
</dbReference>
<dbReference type="InterPro" id="IPR017853">
    <property type="entry name" value="GH"/>
</dbReference>
<dbReference type="GO" id="GO:0009253">
    <property type="term" value="P:peptidoglycan catabolic process"/>
    <property type="evidence" value="ECO:0007669"/>
    <property type="project" value="InterPro"/>
</dbReference>
<dbReference type="AlphaFoldDB" id="A0A263D6Z4"/>
<comment type="caution">
    <text evidence="5">The sequence shown here is derived from an EMBL/GenBank/DDBJ whole genome shotgun (WGS) entry which is preliminary data.</text>
</comment>
<dbReference type="SUPFAM" id="SSF51445">
    <property type="entry name" value="(Trans)glycosidases"/>
    <property type="match status" value="1"/>
</dbReference>
<proteinExistence type="inferred from homology"/>
<evidence type="ECO:0000256" key="1">
    <source>
        <dbReference type="ARBA" id="ARBA00010646"/>
    </source>
</evidence>
<dbReference type="GO" id="GO:0003796">
    <property type="term" value="F:lysozyme activity"/>
    <property type="evidence" value="ECO:0007669"/>
    <property type="project" value="InterPro"/>
</dbReference>
<dbReference type="PROSITE" id="PS51904">
    <property type="entry name" value="GLYCOSYL_HYDROL_F25_2"/>
    <property type="match status" value="1"/>
</dbReference>
<dbReference type="Pfam" id="PF01183">
    <property type="entry name" value="Glyco_hydro_25"/>
    <property type="match status" value="1"/>
</dbReference>
<accession>A0A263D6Z4</accession>
<gene>
    <name evidence="5" type="ORF">CFN78_09925</name>
</gene>
<comment type="similarity">
    <text evidence="1">Belongs to the glycosyl hydrolase 25 family.</text>
</comment>
<dbReference type="GO" id="GO:0016052">
    <property type="term" value="P:carbohydrate catabolic process"/>
    <property type="evidence" value="ECO:0007669"/>
    <property type="project" value="TreeGrafter"/>
</dbReference>
<dbReference type="Proteomes" id="UP000242444">
    <property type="component" value="Unassembled WGS sequence"/>
</dbReference>
<evidence type="ECO:0000313" key="6">
    <source>
        <dbReference type="Proteomes" id="UP000242444"/>
    </source>
</evidence>
<evidence type="ECO:0000256" key="4">
    <source>
        <dbReference type="SAM" id="MobiDB-lite"/>
    </source>
</evidence>
<sequence>MAVAVRGGETSVLRHPHELDPLTGRRYPGTGQCRETAAPRRKIGENPMTDYGIDVSHYNAVEDWNAVRGNGISYALLKVTESTDYVDDTSAGYADGARGAGIAAGGYHFARPVDVGAQVAHFADRLNERGLLAPGSVWPALDMEAEGFGDPNPFVADFIGQFRARTGVAGMLVYANLNWWNNILRPDEWADDNVLLWIARYNGDPGNPGWAHPRLALHQHSDKGVVPGIAGGVDRNATVGGYVTGSFLVP</sequence>
<dbReference type="PANTHER" id="PTHR34135">
    <property type="entry name" value="LYSOZYME"/>
    <property type="match status" value="1"/>
</dbReference>
<dbReference type="EMBL" id="NKYE01000005">
    <property type="protein sequence ID" value="OZM73185.1"/>
    <property type="molecule type" value="Genomic_DNA"/>
</dbReference>